<dbReference type="RefSeq" id="WP_077427250.1">
    <property type="nucleotide sequence ID" value="NZ_MLHH01000012.1"/>
</dbReference>
<dbReference type="Gene3D" id="1.25.40.310">
    <property type="entry name" value="Aconitate B, HEAT-like domain"/>
    <property type="match status" value="1"/>
</dbReference>
<keyword evidence="11" id="KW-0694">RNA-binding</keyword>
<dbReference type="Gene3D" id="3.20.19.10">
    <property type="entry name" value="Aconitase, domain 4"/>
    <property type="match status" value="1"/>
</dbReference>
<evidence type="ECO:0000256" key="6">
    <source>
        <dbReference type="ARBA" id="ARBA00013250"/>
    </source>
</evidence>
<dbReference type="Pfam" id="PF11791">
    <property type="entry name" value="Aconitase_B_N"/>
    <property type="match status" value="1"/>
</dbReference>
<feature type="binding site" evidence="17">
    <location>
        <position position="771"/>
    </location>
    <ligand>
        <name>[4Fe-4S] cluster</name>
        <dbReference type="ChEBI" id="CHEBI:49883"/>
    </ligand>
</feature>
<name>A0A1V3I899_9PAST</name>
<dbReference type="GO" id="GO:0003994">
    <property type="term" value="F:aconitate hydratase activity"/>
    <property type="evidence" value="ECO:0007669"/>
    <property type="project" value="UniProtKB-EC"/>
</dbReference>
<dbReference type="InterPro" id="IPR036288">
    <property type="entry name" value="Aconitase_B_HEAT-like_dom_sf"/>
</dbReference>
<dbReference type="OrthoDB" id="9758061at2"/>
<dbReference type="InterPro" id="IPR015933">
    <property type="entry name" value="Aconitase_B_HEAT-like_dom"/>
</dbReference>
<dbReference type="NCBIfam" id="NF006690">
    <property type="entry name" value="PRK09238.1"/>
    <property type="match status" value="1"/>
</dbReference>
<dbReference type="UniPathway" id="UPA00946"/>
<feature type="binding site" evidence="18">
    <location>
        <position position="793"/>
    </location>
    <ligand>
        <name>substrate</name>
    </ligand>
</feature>
<comment type="similarity">
    <text evidence="4 16">Belongs to the aconitase/IPM isomerase family.</text>
</comment>
<evidence type="ECO:0000256" key="5">
    <source>
        <dbReference type="ARBA" id="ARBA00012926"/>
    </source>
</evidence>
<dbReference type="STRING" id="1908258.BKK48_06020"/>
<evidence type="ECO:0000256" key="11">
    <source>
        <dbReference type="ARBA" id="ARBA00022884"/>
    </source>
</evidence>
<dbReference type="InterPro" id="IPR018136">
    <property type="entry name" value="Aconitase_4Fe-4S_BS"/>
</dbReference>
<evidence type="ECO:0000256" key="13">
    <source>
        <dbReference type="ARBA" id="ARBA00023014"/>
    </source>
</evidence>
<dbReference type="SUPFAM" id="SSF53732">
    <property type="entry name" value="Aconitase iron-sulfur domain"/>
    <property type="match status" value="1"/>
</dbReference>
<evidence type="ECO:0000256" key="2">
    <source>
        <dbReference type="ARBA" id="ARBA00004717"/>
    </source>
</evidence>
<feature type="binding site" evidence="18">
    <location>
        <position position="798"/>
    </location>
    <ligand>
        <name>substrate</name>
    </ligand>
</feature>
<keyword evidence="9 16" id="KW-0816">Tricarboxylic acid cycle</keyword>
<evidence type="ECO:0000256" key="15">
    <source>
        <dbReference type="ARBA" id="ARBA00023501"/>
    </source>
</evidence>
<accession>A0A1V3I899</accession>
<feature type="binding site" evidence="18">
    <location>
        <begin position="416"/>
        <end position="418"/>
    </location>
    <ligand>
        <name>substrate</name>
    </ligand>
</feature>
<evidence type="ECO:0000313" key="23">
    <source>
        <dbReference type="Proteomes" id="UP000189437"/>
    </source>
</evidence>
<dbReference type="InterPro" id="IPR015931">
    <property type="entry name" value="Acnase/IPM_dHydase_lsu_aba_1/3"/>
</dbReference>
<dbReference type="PROSITE" id="PS01244">
    <property type="entry name" value="ACONITASE_2"/>
    <property type="match status" value="1"/>
</dbReference>
<evidence type="ECO:0000256" key="1">
    <source>
        <dbReference type="ARBA" id="ARBA00000118"/>
    </source>
</evidence>
<dbReference type="Gene3D" id="3.30.499.10">
    <property type="entry name" value="Aconitase, domain 3"/>
    <property type="match status" value="2"/>
</dbReference>
<dbReference type="CDD" id="cd01581">
    <property type="entry name" value="AcnB"/>
    <property type="match status" value="1"/>
</dbReference>
<protein>
    <recommendedName>
        <fullName evidence="7 16">Aconitate hydratase B</fullName>
        <ecNumber evidence="5 16">4.2.1.3</ecNumber>
        <ecNumber evidence="6 16">4.2.1.99</ecNumber>
    </recommendedName>
    <alternativeName>
        <fullName evidence="16">2-methylisocitrate dehydratase</fullName>
    </alternativeName>
</protein>
<dbReference type="SUPFAM" id="SSF52016">
    <property type="entry name" value="LeuD/IlvD-like"/>
    <property type="match status" value="1"/>
</dbReference>
<dbReference type="InterPro" id="IPR015928">
    <property type="entry name" value="Aconitase/3IPM_dehydase_swvl"/>
</dbReference>
<dbReference type="PROSITE" id="PS00450">
    <property type="entry name" value="ACONITASE_1"/>
    <property type="match status" value="1"/>
</dbReference>
<comment type="catalytic activity">
    <reaction evidence="15 16">
        <text>citrate = D-threo-isocitrate</text>
        <dbReference type="Rhea" id="RHEA:10336"/>
        <dbReference type="ChEBI" id="CHEBI:15562"/>
        <dbReference type="ChEBI" id="CHEBI:16947"/>
        <dbReference type="EC" id="4.2.1.3"/>
    </reaction>
</comment>
<dbReference type="FunFam" id="3.30.499.10:FF:000001">
    <property type="entry name" value="Aconitate hydratase B"/>
    <property type="match status" value="1"/>
</dbReference>
<comment type="cofactor">
    <cofactor evidence="17">
        <name>[4Fe-4S] cluster</name>
        <dbReference type="ChEBI" id="CHEBI:49883"/>
    </cofactor>
    <text evidence="17">Binds 1 [4Fe-4S] cluster per subunit.</text>
</comment>
<feature type="binding site" evidence="17">
    <location>
        <position position="712"/>
    </location>
    <ligand>
        <name>[4Fe-4S] cluster</name>
        <dbReference type="ChEBI" id="CHEBI:49883"/>
    </ligand>
</feature>
<comment type="pathway">
    <text evidence="3">Organic acid metabolism; propanoate degradation.</text>
</comment>
<dbReference type="Proteomes" id="UP000189437">
    <property type="component" value="Unassembled WGS sequence"/>
</dbReference>
<gene>
    <name evidence="22" type="ORF">BKK48_06020</name>
</gene>
<dbReference type="InterPro" id="IPR015932">
    <property type="entry name" value="Aconitase_dom2"/>
</dbReference>
<feature type="binding site" evidence="18">
    <location>
        <begin position="246"/>
        <end position="248"/>
    </location>
    <ligand>
        <name>substrate</name>
    </ligand>
</feature>
<comment type="caution">
    <text evidence="22">The sequence shown here is derived from an EMBL/GenBank/DDBJ whole genome shotgun (WGS) entry which is preliminary data.</text>
</comment>
<evidence type="ECO:0000256" key="10">
    <source>
        <dbReference type="ARBA" id="ARBA00022723"/>
    </source>
</evidence>
<dbReference type="PANTHER" id="PTHR43160">
    <property type="entry name" value="ACONITATE HYDRATASE B"/>
    <property type="match status" value="1"/>
</dbReference>
<dbReference type="Pfam" id="PF06434">
    <property type="entry name" value="Aconitase_2_N"/>
    <property type="match status" value="1"/>
</dbReference>
<dbReference type="EMBL" id="MLHH01000012">
    <property type="protein sequence ID" value="OOF36310.1"/>
    <property type="molecule type" value="Genomic_DNA"/>
</dbReference>
<evidence type="ECO:0000259" key="21">
    <source>
        <dbReference type="Pfam" id="PF11791"/>
    </source>
</evidence>
<evidence type="ECO:0000256" key="9">
    <source>
        <dbReference type="ARBA" id="ARBA00022532"/>
    </source>
</evidence>
<dbReference type="GO" id="GO:0047456">
    <property type="term" value="F:2-methylisocitrate dehydratase activity"/>
    <property type="evidence" value="ECO:0007669"/>
    <property type="project" value="UniProtKB-EC"/>
</dbReference>
<dbReference type="UniPathway" id="UPA00223">
    <property type="reaction ID" value="UER00718"/>
</dbReference>
<dbReference type="SUPFAM" id="SSF74778">
    <property type="entry name" value="Aconitase B, N-terminal domain"/>
    <property type="match status" value="1"/>
</dbReference>
<keyword evidence="10 17" id="KW-0479">Metal-binding</keyword>
<feature type="domain" description="Aconitase/3-isopropylmalate dehydratase large subunit alpha/beta/alpha" evidence="19">
    <location>
        <begin position="474"/>
        <end position="820"/>
    </location>
</feature>
<proteinExistence type="inferred from homology"/>
<evidence type="ECO:0000259" key="20">
    <source>
        <dbReference type="Pfam" id="PF06434"/>
    </source>
</evidence>
<dbReference type="GO" id="GO:0019629">
    <property type="term" value="P:propionate catabolic process, 2-methylcitrate cycle"/>
    <property type="evidence" value="ECO:0007669"/>
    <property type="project" value="TreeGrafter"/>
</dbReference>
<dbReference type="Pfam" id="PF00330">
    <property type="entry name" value="Aconitase"/>
    <property type="match status" value="1"/>
</dbReference>
<evidence type="ECO:0000256" key="4">
    <source>
        <dbReference type="ARBA" id="ARBA00007185"/>
    </source>
</evidence>
<evidence type="ECO:0000256" key="17">
    <source>
        <dbReference type="PIRSR" id="PIRSR036687-1"/>
    </source>
</evidence>
<dbReference type="InterPro" id="IPR004406">
    <property type="entry name" value="Aconitase_B"/>
</dbReference>
<evidence type="ECO:0000256" key="16">
    <source>
        <dbReference type="PIRNR" id="PIRNR036687"/>
    </source>
</evidence>
<dbReference type="PANTHER" id="PTHR43160:SF4">
    <property type="entry name" value="ACONITATE HYDRATASE B"/>
    <property type="match status" value="1"/>
</dbReference>
<dbReference type="EC" id="4.2.1.3" evidence="5 16"/>
<keyword evidence="13 17" id="KW-0411">Iron-sulfur</keyword>
<evidence type="ECO:0000256" key="18">
    <source>
        <dbReference type="PIRSR" id="PIRSR036687-2"/>
    </source>
</evidence>
<dbReference type="FunFam" id="1.25.40.310:FF:000001">
    <property type="entry name" value="Aconitate hydratase B"/>
    <property type="match status" value="1"/>
</dbReference>
<feature type="domain" description="Aconitase B HEAT-like" evidence="21">
    <location>
        <begin position="6"/>
        <end position="158"/>
    </location>
</feature>
<dbReference type="FunFam" id="3.30.499.10:FF:000008">
    <property type="entry name" value="Aconitate hydratase B"/>
    <property type="match status" value="1"/>
</dbReference>
<dbReference type="InterPro" id="IPR015929">
    <property type="entry name" value="Aconitase_B_swivel"/>
</dbReference>
<keyword evidence="23" id="KW-1185">Reference proteome</keyword>
<dbReference type="AlphaFoldDB" id="A0A1V3I899"/>
<dbReference type="GO" id="GO:0006099">
    <property type="term" value="P:tricarboxylic acid cycle"/>
    <property type="evidence" value="ECO:0007669"/>
    <property type="project" value="UniProtKB-UniPathway"/>
</dbReference>
<evidence type="ECO:0000256" key="14">
    <source>
        <dbReference type="ARBA" id="ARBA00023239"/>
    </source>
</evidence>
<evidence type="ECO:0000259" key="19">
    <source>
        <dbReference type="Pfam" id="PF00330"/>
    </source>
</evidence>
<reference evidence="22 23" key="1">
    <citation type="submission" date="2016-10" db="EMBL/GenBank/DDBJ databases">
        <title>Rodentibacter gen. nov. and new species.</title>
        <authorList>
            <person name="Christensen H."/>
        </authorList>
    </citation>
    <scope>NUCLEOTIDE SEQUENCE [LARGE SCALE GENOMIC DNA]</scope>
    <source>
        <strain evidence="22 23">Ac69</strain>
    </source>
</reference>
<dbReference type="Gene3D" id="3.40.1060.10">
    <property type="entry name" value="Aconitase, Domain 2"/>
    <property type="match status" value="1"/>
</dbReference>
<keyword evidence="14 16" id="KW-0456">Lyase</keyword>
<comment type="pathway">
    <text evidence="2 16">Carbohydrate metabolism; tricarboxylic acid cycle; isocitrate from oxaloacetate: step 2/2.</text>
</comment>
<feature type="binding site" evidence="18">
    <location>
        <position position="500"/>
    </location>
    <ligand>
        <name>substrate</name>
    </ligand>
</feature>
<comment type="catalytic activity">
    <reaction evidence="1 16">
        <text>(2S,3R)-3-hydroxybutane-1,2,3-tricarboxylate = 2-methyl-cis-aconitate + H2O</text>
        <dbReference type="Rhea" id="RHEA:17941"/>
        <dbReference type="ChEBI" id="CHEBI:15377"/>
        <dbReference type="ChEBI" id="CHEBI:57429"/>
        <dbReference type="ChEBI" id="CHEBI:57872"/>
        <dbReference type="EC" id="4.2.1.99"/>
    </reaction>
</comment>
<dbReference type="GO" id="GO:0046872">
    <property type="term" value="F:metal ion binding"/>
    <property type="evidence" value="ECO:0007669"/>
    <property type="project" value="UniProtKB-KW"/>
</dbReference>
<feature type="domain" description="Aconitase B swivel" evidence="20">
    <location>
        <begin position="171"/>
        <end position="384"/>
    </location>
</feature>
<evidence type="ECO:0000313" key="22">
    <source>
        <dbReference type="EMBL" id="OOF36310.1"/>
    </source>
</evidence>
<keyword evidence="8 17" id="KW-0004">4Fe-4S</keyword>
<evidence type="ECO:0000256" key="3">
    <source>
        <dbReference type="ARBA" id="ARBA00005026"/>
    </source>
</evidence>
<dbReference type="InterPro" id="IPR050926">
    <property type="entry name" value="Aconitase/IPM_isomerase"/>
</dbReference>
<evidence type="ECO:0000256" key="12">
    <source>
        <dbReference type="ARBA" id="ARBA00023004"/>
    </source>
</evidence>
<dbReference type="GO" id="GO:0051539">
    <property type="term" value="F:4 iron, 4 sulfur cluster binding"/>
    <property type="evidence" value="ECO:0007669"/>
    <property type="project" value="UniProtKB-KW"/>
</dbReference>
<dbReference type="CDD" id="cd01576">
    <property type="entry name" value="AcnB_Swivel"/>
    <property type="match status" value="1"/>
</dbReference>
<dbReference type="GO" id="GO:0003730">
    <property type="term" value="F:mRNA 3'-UTR binding"/>
    <property type="evidence" value="ECO:0007669"/>
    <property type="project" value="UniProtKB-ARBA"/>
</dbReference>
<evidence type="ECO:0000256" key="7">
    <source>
        <dbReference type="ARBA" id="ARBA00019379"/>
    </source>
</evidence>
<dbReference type="PIRSF" id="PIRSF036687">
    <property type="entry name" value="AcnB"/>
    <property type="match status" value="1"/>
</dbReference>
<dbReference type="NCBIfam" id="TIGR00117">
    <property type="entry name" value="acnB"/>
    <property type="match status" value="1"/>
</dbReference>
<feature type="binding site" evidence="18">
    <location>
        <position position="193"/>
    </location>
    <ligand>
        <name>substrate</name>
    </ligand>
</feature>
<dbReference type="FunFam" id="3.20.19.10:FF:000004">
    <property type="entry name" value="Aconitate hydratase B"/>
    <property type="match status" value="1"/>
</dbReference>
<dbReference type="GO" id="GO:0005829">
    <property type="term" value="C:cytosol"/>
    <property type="evidence" value="ECO:0007669"/>
    <property type="project" value="InterPro"/>
</dbReference>
<feature type="binding site" evidence="17">
    <location>
        <position position="774"/>
    </location>
    <ligand>
        <name>[4Fe-4S] cluster</name>
        <dbReference type="ChEBI" id="CHEBI:49883"/>
    </ligand>
</feature>
<dbReference type="EC" id="4.2.1.99" evidence="6 16"/>
<keyword evidence="12 17" id="KW-0408">Iron</keyword>
<dbReference type="InterPro" id="IPR001030">
    <property type="entry name" value="Acoase/IPM_deHydtase_lsu_aba"/>
</dbReference>
<sequence>MSFFTEYQTHVNQRAAQGVAPLPLNAQQVAELVELLKNPPPENQNLFVELFESRIPTGVDEAAYVKAAFLADLIKGNTQSPLISPQKAVQLLGTMQGGYNIAPLIDTLDIDELAPLAVKALSHTLLMFDNFYDVAQKAKQGNAYARQVLQSWADAEWFLSRPQLAEKLTYTVFKVSGETNTDDLSPAQDAWSRPDIPLHALAMLKNPREGIEPDEAGVIGPMKQIEALKQKGFPLVYVGDVVGTGSSRKSATNSVLWLMGEDMPYIPNKRTGGVVLGGKIAPIFFNTMEDAGALPIELDVSQFNMGDVIDIYLYAGKVCKHNTDEVLSTFKLKTDVLLDEVRAGGRIPLIIGRGLTHKARVALGLPESDVFAKPQIANEKNKGFTLAQKIVGRACGVTGIRAGQYCEPRMTSVGSQDTTGPMTRDELKDLACLGFSADLVMQSFCHTAAYPKPVDVITHHSLPDFIMNRGGVSLRPGDGVIHSWLNRMLLPDTVGTGGDSHTRFPIGISFPAGSGLVAFAAATGVMPLDMPESVLIRFSGEMQPGITLRDLVHAIPYYAIQQGLLTVEKAGKKNIFSGKILEIEGLEHLKVEQAFEISDASAERSAAACSIKLNKEPIIEYLNSNIVLLKWMIAEGYGDKTTLERRIQAMQDWLANPQLLEADKDAEYAAVIDINLNDIKEPIVCAPNDPDDARLLSEVQGDKVDEVFIGSCMTNIGHFRAAGKLLNQHQGMLPTRLWIVPPTKMDAHLLSDEGYYSIYGKSGARIEVPGCSLCMGNQARVADGATVVSTSTRNFPNRMGKGAFVYLASAELSAVCALLGRIPTPEEYLQYVQSLETDKEDTYRYMNFDQINSYLNKAEGLIFQTAV</sequence>
<dbReference type="InterPro" id="IPR036008">
    <property type="entry name" value="Aconitase_4Fe-4S_dom"/>
</dbReference>
<organism evidence="22 23">
    <name type="scientific">Rodentibacter heidelbergensis</name>
    <dbReference type="NCBI Taxonomy" id="1908258"/>
    <lineage>
        <taxon>Bacteria</taxon>
        <taxon>Pseudomonadati</taxon>
        <taxon>Pseudomonadota</taxon>
        <taxon>Gammaproteobacteria</taxon>
        <taxon>Pasteurellales</taxon>
        <taxon>Pasteurellaceae</taxon>
        <taxon>Rodentibacter</taxon>
    </lineage>
</organism>
<evidence type="ECO:0000256" key="8">
    <source>
        <dbReference type="ARBA" id="ARBA00022485"/>
    </source>
</evidence>